<comment type="caution">
    <text evidence="1">The sequence shown here is derived from an EMBL/GenBank/DDBJ whole genome shotgun (WGS) entry which is preliminary data.</text>
</comment>
<accession>A0ACC2I193</accession>
<organism evidence="1 2">
    <name type="scientific">Nemania bipapillata</name>
    <dbReference type="NCBI Taxonomy" id="110536"/>
    <lineage>
        <taxon>Eukaryota</taxon>
        <taxon>Fungi</taxon>
        <taxon>Dikarya</taxon>
        <taxon>Ascomycota</taxon>
        <taxon>Pezizomycotina</taxon>
        <taxon>Sordariomycetes</taxon>
        <taxon>Xylariomycetidae</taxon>
        <taxon>Xylariales</taxon>
        <taxon>Xylariaceae</taxon>
        <taxon>Nemania</taxon>
    </lineage>
</organism>
<sequence>MVRRRRRTRTAAARDAAELAEEERLMAIRHYKETSVLKPVSPSTHSDDWPCFLLSDATVHHRDGSLANQLHVDLEGPFVVRGKLELEKDNERYLVHRHMKTRSLRIQIEASHAFSVGAKDDSLSIPVVWASGEAGWFEIIPAQRYQRICDEMFQGVCLHYSLLDQYEAALEKLHKSKKKKKATIADIPLDLEEMLFQI</sequence>
<gene>
    <name evidence="1" type="ORF">ONZ43_g6340</name>
</gene>
<protein>
    <submittedName>
        <fullName evidence="1">Uncharacterized protein</fullName>
    </submittedName>
</protein>
<dbReference type="EMBL" id="JAPESX010002228">
    <property type="protein sequence ID" value="KAJ8108723.1"/>
    <property type="molecule type" value="Genomic_DNA"/>
</dbReference>
<name>A0ACC2I193_9PEZI</name>
<proteinExistence type="predicted"/>
<evidence type="ECO:0000313" key="1">
    <source>
        <dbReference type="EMBL" id="KAJ8108723.1"/>
    </source>
</evidence>
<evidence type="ECO:0000313" key="2">
    <source>
        <dbReference type="Proteomes" id="UP001153334"/>
    </source>
</evidence>
<reference evidence="1" key="1">
    <citation type="submission" date="2022-11" db="EMBL/GenBank/DDBJ databases">
        <title>Genome Sequence of Nemania bipapillata.</title>
        <authorList>
            <person name="Buettner E."/>
        </authorList>
    </citation>
    <scope>NUCLEOTIDE SEQUENCE</scope>
    <source>
        <strain evidence="1">CP14</strain>
    </source>
</reference>
<keyword evidence="2" id="KW-1185">Reference proteome</keyword>
<dbReference type="Proteomes" id="UP001153334">
    <property type="component" value="Unassembled WGS sequence"/>
</dbReference>